<proteinExistence type="predicted"/>
<name>A0AAV4B6L2_9GAST</name>
<dbReference type="Proteomes" id="UP000735302">
    <property type="component" value="Unassembled WGS sequence"/>
</dbReference>
<organism evidence="1 2">
    <name type="scientific">Plakobranchus ocellatus</name>
    <dbReference type="NCBI Taxonomy" id="259542"/>
    <lineage>
        <taxon>Eukaryota</taxon>
        <taxon>Metazoa</taxon>
        <taxon>Spiralia</taxon>
        <taxon>Lophotrochozoa</taxon>
        <taxon>Mollusca</taxon>
        <taxon>Gastropoda</taxon>
        <taxon>Heterobranchia</taxon>
        <taxon>Euthyneura</taxon>
        <taxon>Panpulmonata</taxon>
        <taxon>Sacoglossa</taxon>
        <taxon>Placobranchoidea</taxon>
        <taxon>Plakobranchidae</taxon>
        <taxon>Plakobranchus</taxon>
    </lineage>
</organism>
<keyword evidence="2" id="KW-1185">Reference proteome</keyword>
<reference evidence="1 2" key="1">
    <citation type="journal article" date="2021" name="Elife">
        <title>Chloroplast acquisition without the gene transfer in kleptoplastic sea slugs, Plakobranchus ocellatus.</title>
        <authorList>
            <person name="Maeda T."/>
            <person name="Takahashi S."/>
            <person name="Yoshida T."/>
            <person name="Shimamura S."/>
            <person name="Takaki Y."/>
            <person name="Nagai Y."/>
            <person name="Toyoda A."/>
            <person name="Suzuki Y."/>
            <person name="Arimoto A."/>
            <person name="Ishii H."/>
            <person name="Satoh N."/>
            <person name="Nishiyama T."/>
            <person name="Hasebe M."/>
            <person name="Maruyama T."/>
            <person name="Minagawa J."/>
            <person name="Obokata J."/>
            <person name="Shigenobu S."/>
        </authorList>
    </citation>
    <scope>NUCLEOTIDE SEQUENCE [LARGE SCALE GENOMIC DNA]</scope>
</reference>
<gene>
    <name evidence="1" type="ORF">PoB_004083900</name>
</gene>
<sequence>MVGLPDAFRTSMTLIGIKTGTIRVEIATEIVLVHGRSTSVPLPDAFRTSMTLIGTQTGTIRVEIATEIVLMLQSLFAALFISRF</sequence>
<protein>
    <submittedName>
        <fullName evidence="1">Uncharacterized protein</fullName>
    </submittedName>
</protein>
<accession>A0AAV4B6L2</accession>
<comment type="caution">
    <text evidence="1">The sequence shown here is derived from an EMBL/GenBank/DDBJ whole genome shotgun (WGS) entry which is preliminary data.</text>
</comment>
<dbReference type="EMBL" id="BLXT01004553">
    <property type="protein sequence ID" value="GFO14334.1"/>
    <property type="molecule type" value="Genomic_DNA"/>
</dbReference>
<evidence type="ECO:0000313" key="2">
    <source>
        <dbReference type="Proteomes" id="UP000735302"/>
    </source>
</evidence>
<evidence type="ECO:0000313" key="1">
    <source>
        <dbReference type="EMBL" id="GFO14334.1"/>
    </source>
</evidence>
<dbReference type="AlphaFoldDB" id="A0AAV4B6L2"/>